<feature type="region of interest" description="Disordered" evidence="1">
    <location>
        <begin position="1"/>
        <end position="69"/>
    </location>
</feature>
<feature type="compositionally biased region" description="Basic and acidic residues" evidence="1">
    <location>
        <begin position="362"/>
        <end position="383"/>
    </location>
</feature>
<name>E0VYM4_PEDHC</name>
<dbReference type="eggNOG" id="KOG4483">
    <property type="taxonomic scope" value="Eukaryota"/>
</dbReference>
<dbReference type="InterPro" id="IPR012677">
    <property type="entry name" value="Nucleotide-bd_a/b_plait_sf"/>
</dbReference>
<reference evidence="3" key="3">
    <citation type="submission" date="2020-05" db="UniProtKB">
        <authorList>
            <consortium name="EnsemblMetazoa"/>
        </authorList>
    </citation>
    <scope>IDENTIFICATION</scope>
    <source>
        <strain evidence="3">USDA</strain>
    </source>
</reference>
<feature type="compositionally biased region" description="Basic and acidic residues" evidence="1">
    <location>
        <begin position="580"/>
        <end position="594"/>
    </location>
</feature>
<dbReference type="EMBL" id="AAZO01006273">
    <property type="status" value="NOT_ANNOTATED_CDS"/>
    <property type="molecule type" value="Genomic_DNA"/>
</dbReference>
<reference evidence="2" key="2">
    <citation type="submission" date="2007-04" db="EMBL/GenBank/DDBJ databases">
        <title>The genome of the human body louse.</title>
        <authorList>
            <consortium name="The Human Body Louse Genome Consortium"/>
            <person name="Kirkness E."/>
            <person name="Walenz B."/>
            <person name="Hass B."/>
            <person name="Bruggner R."/>
            <person name="Strausberg R."/>
        </authorList>
    </citation>
    <scope>NUCLEOTIDE SEQUENCE</scope>
    <source>
        <strain evidence="2">USDA</strain>
    </source>
</reference>
<feature type="region of interest" description="Disordered" evidence="1">
    <location>
        <begin position="291"/>
        <end position="398"/>
    </location>
</feature>
<organism>
    <name type="scientific">Pediculus humanus subsp. corporis</name>
    <name type="common">Body louse</name>
    <dbReference type="NCBI Taxonomy" id="121224"/>
    <lineage>
        <taxon>Eukaryota</taxon>
        <taxon>Metazoa</taxon>
        <taxon>Ecdysozoa</taxon>
        <taxon>Arthropoda</taxon>
        <taxon>Hexapoda</taxon>
        <taxon>Insecta</taxon>
        <taxon>Pterygota</taxon>
        <taxon>Neoptera</taxon>
        <taxon>Paraneoptera</taxon>
        <taxon>Psocodea</taxon>
        <taxon>Troctomorpha</taxon>
        <taxon>Phthiraptera</taxon>
        <taxon>Anoplura</taxon>
        <taxon>Pediculidae</taxon>
        <taxon>Pediculus</taxon>
    </lineage>
</organism>
<dbReference type="RefSeq" id="XP_002431218.1">
    <property type="nucleotide sequence ID" value="XM_002431173.1"/>
</dbReference>
<evidence type="ECO:0008006" key="5">
    <source>
        <dbReference type="Google" id="ProtNLM"/>
    </source>
</evidence>
<dbReference type="InterPro" id="IPR039884">
    <property type="entry name" value="R3HC1/R3HCL"/>
</dbReference>
<gene>
    <name evidence="3" type="primary">8233202</name>
    <name evidence="2" type="ORF">Phum_PHUM515740</name>
</gene>
<feature type="compositionally biased region" description="Basic and acidic residues" evidence="1">
    <location>
        <begin position="27"/>
        <end position="53"/>
    </location>
</feature>
<dbReference type="AlphaFoldDB" id="E0VYM4"/>
<dbReference type="EnsemblMetazoa" id="PHUM515740-RA">
    <property type="protein sequence ID" value="PHUM515740-PA"/>
    <property type="gene ID" value="PHUM515740"/>
</dbReference>
<dbReference type="PANTHER" id="PTHR21678:SF0">
    <property type="entry name" value="C3H1-TYPE DOMAIN-CONTAINING PROTEIN"/>
    <property type="match status" value="1"/>
</dbReference>
<feature type="compositionally biased region" description="Polar residues" evidence="1">
    <location>
        <begin position="7"/>
        <end position="26"/>
    </location>
</feature>
<sequence>MEFKSWSIPNSGTAPTSSSAENFWTDQSDRKKKEGSEFVVRRTIESSRPEESKKVKRARTMPSVSIYRPPAARRLEQNANVMPSIQPREMVKTVAATIQNNAGVRYSDEGKESTGSERRTNNGISVFRNAISSIRLQNKVPPSGCKNYESTIKKSDGVVCANNGAVPEIGKSSCIQNKQRKPDIQVYVPKGRRSANQTIDNNCVSVGNSFPSNLNADIKNCVKCENKKTENDEVKKEEEVKEVKKKDDAVCVVEVTRNGGSEEVVVADGKKDKTKSLEVITIRQEDDCIREAEENKRSEKVNEIKIDLTADDDDDDDNVVNREKKDEEDERKANAIVREPPSPPPPSSQGNENSIIARRIRKSGEEESKRKKNGERTERKEEPSPPPSSSSPSVHLNPEECDWESMFDDTGECLDPSLLEQLTSAVGDVTIEKPETSYEEFKTKSLDLVGDEFPHVIEIYNFPPEFQLQDLMTVFSQFKNSGFEIRWVDDTHALGIFSSSAVVSEVLSSYHPFVKTRSLKDGTTLSKMKARRSAEFLQPYKPRPDTCPALARRLVTGALGVRLPTSREEREAEKKILTKAREKKRLEAKQKEDAWEGTFS</sequence>
<dbReference type="KEGG" id="phu:Phum_PHUM515740"/>
<dbReference type="HOGENOM" id="CLU_025753_0_0_1"/>
<dbReference type="VEuPathDB" id="VectorBase:PHUM515740"/>
<evidence type="ECO:0000313" key="2">
    <source>
        <dbReference type="EMBL" id="EEB18480.1"/>
    </source>
</evidence>
<accession>E0VYM4</accession>
<evidence type="ECO:0000256" key="1">
    <source>
        <dbReference type="SAM" id="MobiDB-lite"/>
    </source>
</evidence>
<dbReference type="Gene3D" id="3.30.70.330">
    <property type="match status" value="1"/>
</dbReference>
<feature type="region of interest" description="Disordered" evidence="1">
    <location>
        <begin position="580"/>
        <end position="600"/>
    </location>
</feature>
<dbReference type="GeneID" id="8233202"/>
<keyword evidence="4" id="KW-1185">Reference proteome</keyword>
<proteinExistence type="predicted"/>
<feature type="compositionally biased region" description="Acidic residues" evidence="1">
    <location>
        <begin position="309"/>
        <end position="318"/>
    </location>
</feature>
<protein>
    <recommendedName>
        <fullName evidence="5">Coiled-coil domain-containing protein R3HCC1L</fullName>
    </recommendedName>
</protein>
<dbReference type="OrthoDB" id="5418203at2759"/>
<dbReference type="CTD" id="8233202"/>
<evidence type="ECO:0000313" key="4">
    <source>
        <dbReference type="Proteomes" id="UP000009046"/>
    </source>
</evidence>
<reference evidence="2" key="1">
    <citation type="submission" date="2007-04" db="EMBL/GenBank/DDBJ databases">
        <title>Annotation of Pediculus humanus corporis strain USDA.</title>
        <authorList>
            <person name="Kirkness E."/>
            <person name="Hannick L."/>
            <person name="Hass B."/>
            <person name="Bruggner R."/>
            <person name="Lawson D."/>
            <person name="Bidwell S."/>
            <person name="Joardar V."/>
            <person name="Caler E."/>
            <person name="Walenz B."/>
            <person name="Inman J."/>
            <person name="Schobel S."/>
            <person name="Galinsky K."/>
            <person name="Amedeo P."/>
            <person name="Strausberg R."/>
        </authorList>
    </citation>
    <scope>NUCLEOTIDE SEQUENCE</scope>
    <source>
        <strain evidence="2">USDA</strain>
    </source>
</reference>
<dbReference type="PANTHER" id="PTHR21678">
    <property type="entry name" value="GROWTH INHIBITION AND DIFFERENTIATION RELATED PROTEIN 88"/>
    <property type="match status" value="1"/>
</dbReference>
<feature type="compositionally biased region" description="Basic and acidic residues" evidence="1">
    <location>
        <begin position="319"/>
        <end position="333"/>
    </location>
</feature>
<dbReference type="InParanoid" id="E0VYM4"/>
<evidence type="ECO:0000313" key="3">
    <source>
        <dbReference type="EnsemblMetazoa" id="PHUM515740-PA"/>
    </source>
</evidence>
<feature type="compositionally biased region" description="Basic and acidic residues" evidence="1">
    <location>
        <begin position="291"/>
        <end position="308"/>
    </location>
</feature>
<dbReference type="EMBL" id="DS235845">
    <property type="protein sequence ID" value="EEB18480.1"/>
    <property type="molecule type" value="Genomic_DNA"/>
</dbReference>
<dbReference type="Proteomes" id="UP000009046">
    <property type="component" value="Unassembled WGS sequence"/>
</dbReference>